<dbReference type="OrthoDB" id="188899at2759"/>
<evidence type="ECO:0000313" key="4">
    <source>
        <dbReference type="EMBL" id="CAH0366730.1"/>
    </source>
</evidence>
<accession>A0A8J2WV13</accession>
<dbReference type="CDD" id="cd00051">
    <property type="entry name" value="EFh"/>
    <property type="match status" value="1"/>
</dbReference>
<proteinExistence type="predicted"/>
<reference evidence="4" key="1">
    <citation type="submission" date="2021-11" db="EMBL/GenBank/DDBJ databases">
        <authorList>
            <consortium name="Genoscope - CEA"/>
            <person name="William W."/>
        </authorList>
    </citation>
    <scope>NUCLEOTIDE SEQUENCE</scope>
</reference>
<feature type="compositionally biased region" description="Polar residues" evidence="2">
    <location>
        <begin position="9"/>
        <end position="28"/>
    </location>
</feature>
<feature type="compositionally biased region" description="Basic residues" evidence="2">
    <location>
        <begin position="72"/>
        <end position="84"/>
    </location>
</feature>
<dbReference type="Gene3D" id="1.10.238.10">
    <property type="entry name" value="EF-hand"/>
    <property type="match status" value="1"/>
</dbReference>
<evidence type="ECO:0000256" key="1">
    <source>
        <dbReference type="ARBA" id="ARBA00022837"/>
    </source>
</evidence>
<dbReference type="SUPFAM" id="SSF47473">
    <property type="entry name" value="EF-hand"/>
    <property type="match status" value="1"/>
</dbReference>
<dbReference type="AlphaFoldDB" id="A0A8J2WV13"/>
<dbReference type="Proteomes" id="UP000789595">
    <property type="component" value="Unassembled WGS sequence"/>
</dbReference>
<dbReference type="SMART" id="SM00054">
    <property type="entry name" value="EFh"/>
    <property type="match status" value="2"/>
</dbReference>
<dbReference type="InterPro" id="IPR002048">
    <property type="entry name" value="EF_hand_dom"/>
</dbReference>
<dbReference type="InterPro" id="IPR018247">
    <property type="entry name" value="EF_Hand_1_Ca_BS"/>
</dbReference>
<dbReference type="InterPro" id="IPR011992">
    <property type="entry name" value="EF-hand-dom_pair"/>
</dbReference>
<dbReference type="EMBL" id="CAKKNE010000001">
    <property type="protein sequence ID" value="CAH0366730.1"/>
    <property type="molecule type" value="Genomic_DNA"/>
</dbReference>
<gene>
    <name evidence="4" type="ORF">PECAL_1P32390</name>
</gene>
<keyword evidence="1" id="KW-0106">Calcium</keyword>
<feature type="domain" description="EF-hand" evidence="3">
    <location>
        <begin position="111"/>
        <end position="139"/>
    </location>
</feature>
<feature type="region of interest" description="Disordered" evidence="2">
    <location>
        <begin position="317"/>
        <end position="336"/>
    </location>
</feature>
<keyword evidence="5" id="KW-1185">Reference proteome</keyword>
<name>A0A8J2WV13_9STRA</name>
<dbReference type="PROSITE" id="PS00018">
    <property type="entry name" value="EF_HAND_1"/>
    <property type="match status" value="2"/>
</dbReference>
<organism evidence="4 5">
    <name type="scientific">Pelagomonas calceolata</name>
    <dbReference type="NCBI Taxonomy" id="35677"/>
    <lineage>
        <taxon>Eukaryota</taxon>
        <taxon>Sar</taxon>
        <taxon>Stramenopiles</taxon>
        <taxon>Ochrophyta</taxon>
        <taxon>Pelagophyceae</taxon>
        <taxon>Pelagomonadales</taxon>
        <taxon>Pelagomonadaceae</taxon>
        <taxon>Pelagomonas</taxon>
    </lineage>
</organism>
<feature type="domain" description="EF-hand" evidence="3">
    <location>
        <begin position="144"/>
        <end position="179"/>
    </location>
</feature>
<protein>
    <recommendedName>
        <fullName evidence="3">EF-hand domain-containing protein</fullName>
    </recommendedName>
</protein>
<feature type="region of interest" description="Disordered" evidence="2">
    <location>
        <begin position="1"/>
        <end position="86"/>
    </location>
</feature>
<dbReference type="GO" id="GO:0005509">
    <property type="term" value="F:calcium ion binding"/>
    <property type="evidence" value="ECO:0007669"/>
    <property type="project" value="InterPro"/>
</dbReference>
<comment type="caution">
    <text evidence="4">The sequence shown here is derived from an EMBL/GenBank/DDBJ whole genome shotgun (WGS) entry which is preliminary data.</text>
</comment>
<evidence type="ECO:0000313" key="5">
    <source>
        <dbReference type="Proteomes" id="UP000789595"/>
    </source>
</evidence>
<sequence length="343" mass="38127">MSAPATARSGASNTATRTSLPQTYSTGVTARERPPLPRLGNGYEPPGKLDCFADGTPALGEPLPEQWTETIKKKKKKARNPRKKMPPEVMDAVHEKLVEATNRRCDPDRGDLFDVADKDASGTMELDELKKLVRVTLRIPPGELSNDMIKGVFQAIDYSGNGSIETSEFEAFLEHGSSVMHMSQQITEVVTSVVWPVETNPSAGTVRMRELDKPFLEDALRETRMENKKDEEVLGEKLVFNLAKQTSKGLKEHLGVHCEMTNVANVVRLAIRNENKSAAEIDEMSNGEEVRKAREVLKAVRQFNLRKVAKLMNVDVPQPPTWGGRSRVQTSEDPAVSLRRLVK</sequence>
<dbReference type="Pfam" id="PF13499">
    <property type="entry name" value="EF-hand_7"/>
    <property type="match status" value="1"/>
</dbReference>
<dbReference type="PROSITE" id="PS50222">
    <property type="entry name" value="EF_HAND_2"/>
    <property type="match status" value="2"/>
</dbReference>
<evidence type="ECO:0000259" key="3">
    <source>
        <dbReference type="PROSITE" id="PS50222"/>
    </source>
</evidence>
<evidence type="ECO:0000256" key="2">
    <source>
        <dbReference type="SAM" id="MobiDB-lite"/>
    </source>
</evidence>